<dbReference type="Pfam" id="PF14329">
    <property type="entry name" value="DUF4386"/>
    <property type="match status" value="1"/>
</dbReference>
<reference evidence="2 3" key="1">
    <citation type="submission" date="2019-02" db="EMBL/GenBank/DDBJ databases">
        <title>Draft genome sequence of Muricauda sp. 176CP4-71.</title>
        <authorList>
            <person name="Park J.-S."/>
        </authorList>
    </citation>
    <scope>NUCLEOTIDE SEQUENCE [LARGE SCALE GENOMIC DNA]</scope>
    <source>
        <strain evidence="2 3">176CP4-71</strain>
    </source>
</reference>
<sequence length="237" mass="27284">MMSLKQTARLAGFLFFILVVTGVFAEFYVRQNIFVYKDIAATARNIIENEWLFRLGFVADLVMSTAFFFYAFLLYIVFKNVHKNGALLLFLSITISVAMYCQNMLYQFSALELLQNKSYSEGFGMEQLELLSSFFLNMHGRGYMVNQIFYGLYLFPLGYMIYKSGVAPKWLGIILMLGCLGDFVDFVTYFLFPNTSSVVLQNITIPADVGELLFCLWLMIWGVREKNIKLIAMPVRP</sequence>
<evidence type="ECO:0000313" key="2">
    <source>
        <dbReference type="EMBL" id="TAI48085.1"/>
    </source>
</evidence>
<name>A0A4Q8QCI4_9FLAO</name>
<comment type="caution">
    <text evidence="2">The sequence shown here is derived from an EMBL/GenBank/DDBJ whole genome shotgun (WGS) entry which is preliminary data.</text>
</comment>
<feature type="transmembrane region" description="Helical" evidence="1">
    <location>
        <begin position="143"/>
        <end position="162"/>
    </location>
</feature>
<accession>A0A4Q8QCI4</accession>
<organism evidence="2 3">
    <name type="scientific">Flagellimonas allohymeniacidonis</name>
    <dbReference type="NCBI Taxonomy" id="2517819"/>
    <lineage>
        <taxon>Bacteria</taxon>
        <taxon>Pseudomonadati</taxon>
        <taxon>Bacteroidota</taxon>
        <taxon>Flavobacteriia</taxon>
        <taxon>Flavobacteriales</taxon>
        <taxon>Flavobacteriaceae</taxon>
        <taxon>Flagellimonas</taxon>
    </lineage>
</organism>
<gene>
    <name evidence="2" type="ORF">EW142_15675</name>
</gene>
<protein>
    <submittedName>
        <fullName evidence="2">DUF4386 domain-containing protein</fullName>
    </submittedName>
</protein>
<feature type="transmembrane region" description="Helical" evidence="1">
    <location>
        <begin position="85"/>
        <end position="106"/>
    </location>
</feature>
<keyword evidence="1" id="KW-0472">Membrane</keyword>
<evidence type="ECO:0000256" key="1">
    <source>
        <dbReference type="SAM" id="Phobius"/>
    </source>
</evidence>
<dbReference type="OrthoDB" id="1160166at2"/>
<proteinExistence type="predicted"/>
<dbReference type="AlphaFoldDB" id="A0A4Q8QCI4"/>
<dbReference type="Proteomes" id="UP000291981">
    <property type="component" value="Unassembled WGS sequence"/>
</dbReference>
<feature type="transmembrane region" description="Helical" evidence="1">
    <location>
        <begin position="51"/>
        <end position="78"/>
    </location>
</feature>
<feature type="transmembrane region" description="Helical" evidence="1">
    <location>
        <begin position="169"/>
        <end position="191"/>
    </location>
</feature>
<dbReference type="EMBL" id="SGIU01000002">
    <property type="protein sequence ID" value="TAI48085.1"/>
    <property type="molecule type" value="Genomic_DNA"/>
</dbReference>
<dbReference type="InterPro" id="IPR025495">
    <property type="entry name" value="DUF4386"/>
</dbReference>
<evidence type="ECO:0000313" key="3">
    <source>
        <dbReference type="Proteomes" id="UP000291981"/>
    </source>
</evidence>
<keyword evidence="3" id="KW-1185">Reference proteome</keyword>
<keyword evidence="1" id="KW-1133">Transmembrane helix</keyword>
<keyword evidence="1" id="KW-0812">Transmembrane</keyword>
<feature type="transmembrane region" description="Helical" evidence="1">
    <location>
        <begin position="203"/>
        <end position="223"/>
    </location>
</feature>